<evidence type="ECO:0000313" key="3">
    <source>
        <dbReference type="Proteomes" id="UP000554454"/>
    </source>
</evidence>
<comment type="caution">
    <text evidence="2">The sequence shown here is derived from an EMBL/GenBank/DDBJ whole genome shotgun (WGS) entry which is preliminary data.</text>
</comment>
<reference evidence="2 3" key="1">
    <citation type="journal article" date="2019" name="Environ. Microbiol.">
        <title>Genomics insights into ecotype formation of ammonia-oxidizing archaea in the deep ocean.</title>
        <authorList>
            <person name="Wang Y."/>
            <person name="Huang J.M."/>
            <person name="Cui G.J."/>
            <person name="Nunoura T."/>
            <person name="Takaki Y."/>
            <person name="Li W.L."/>
            <person name="Li J."/>
            <person name="Gao Z.M."/>
            <person name="Takai K."/>
            <person name="Zhang A.Q."/>
            <person name="Stepanauskas R."/>
        </authorList>
    </citation>
    <scope>NUCLEOTIDE SEQUENCE [LARGE SCALE GENOMIC DNA]</scope>
    <source>
        <strain evidence="2 3">D17</strain>
    </source>
</reference>
<organism evidence="2 3">
    <name type="scientific">Marine Group I thaumarchaeote</name>
    <dbReference type="NCBI Taxonomy" id="2511932"/>
    <lineage>
        <taxon>Archaea</taxon>
        <taxon>Nitrososphaerota</taxon>
        <taxon>Marine Group I</taxon>
    </lineage>
</organism>
<name>A0A7K4N128_9ARCH</name>
<accession>A0A7K4N128</accession>
<proteinExistence type="predicted"/>
<evidence type="ECO:0000256" key="1">
    <source>
        <dbReference type="SAM" id="Coils"/>
    </source>
</evidence>
<gene>
    <name evidence="2" type="ORF">HX834_06395</name>
</gene>
<keyword evidence="3" id="KW-1185">Reference proteome</keyword>
<sequence>MTELSFSDFYKSLIDLVKTFEEKDTILKVEEDLALNIIRIFGEGIDSVSRAKNGLEEVVELSYTTAEHHPYWALLYNSSHISKSILEKWNDELTEEDLSEIRWMISELENSCNKLKNKVESQDSRDK</sequence>
<keyword evidence="1" id="KW-0175">Coiled coil</keyword>
<feature type="coiled-coil region" evidence="1">
    <location>
        <begin position="98"/>
        <end position="125"/>
    </location>
</feature>
<evidence type="ECO:0000313" key="2">
    <source>
        <dbReference type="EMBL" id="NWJ68949.1"/>
    </source>
</evidence>
<dbReference type="EMBL" id="JACATA010000031">
    <property type="protein sequence ID" value="NWJ68949.1"/>
    <property type="molecule type" value="Genomic_DNA"/>
</dbReference>
<dbReference type="AlphaFoldDB" id="A0A7K4N128"/>
<protein>
    <submittedName>
        <fullName evidence="2">Uncharacterized protein</fullName>
    </submittedName>
</protein>
<dbReference type="Proteomes" id="UP000554454">
    <property type="component" value="Unassembled WGS sequence"/>
</dbReference>